<proteinExistence type="predicted"/>
<keyword evidence="1" id="KW-0732">Signal</keyword>
<organism evidence="2 3">
    <name type="scientific">Ancylostoma ceylanicum</name>
    <dbReference type="NCBI Taxonomy" id="53326"/>
    <lineage>
        <taxon>Eukaryota</taxon>
        <taxon>Metazoa</taxon>
        <taxon>Ecdysozoa</taxon>
        <taxon>Nematoda</taxon>
        <taxon>Chromadorea</taxon>
        <taxon>Rhabditida</taxon>
        <taxon>Rhabditina</taxon>
        <taxon>Rhabditomorpha</taxon>
        <taxon>Strongyloidea</taxon>
        <taxon>Ancylostomatidae</taxon>
        <taxon>Ancylostomatinae</taxon>
        <taxon>Ancylostoma</taxon>
    </lineage>
</organism>
<evidence type="ECO:0000313" key="2">
    <source>
        <dbReference type="EMBL" id="EYB83778.1"/>
    </source>
</evidence>
<evidence type="ECO:0008006" key="4">
    <source>
        <dbReference type="Google" id="ProtNLM"/>
    </source>
</evidence>
<gene>
    <name evidence="2" type="primary">Acey_s0329.g2657</name>
    <name evidence="2" type="ORF">Y032_0329g2657</name>
</gene>
<dbReference type="AlphaFoldDB" id="A0A016RZI9"/>
<keyword evidence="3" id="KW-1185">Reference proteome</keyword>
<dbReference type="EMBL" id="JARK01001665">
    <property type="protein sequence ID" value="EYB83778.1"/>
    <property type="molecule type" value="Genomic_DNA"/>
</dbReference>
<dbReference type="Proteomes" id="UP000024635">
    <property type="component" value="Unassembled WGS sequence"/>
</dbReference>
<feature type="chain" id="PRO_5001488815" description="BZIP domain-containing protein" evidence="1">
    <location>
        <begin position="24"/>
        <end position="172"/>
    </location>
</feature>
<evidence type="ECO:0000313" key="3">
    <source>
        <dbReference type="Proteomes" id="UP000024635"/>
    </source>
</evidence>
<name>A0A016RZI9_9BILA</name>
<protein>
    <recommendedName>
        <fullName evidence="4">BZIP domain-containing protein</fullName>
    </recommendedName>
</protein>
<feature type="signal peptide" evidence="1">
    <location>
        <begin position="1"/>
        <end position="23"/>
    </location>
</feature>
<comment type="caution">
    <text evidence="2">The sequence shown here is derived from an EMBL/GenBank/DDBJ whole genome shotgun (WGS) entry which is preliminary data.</text>
</comment>
<dbReference type="OrthoDB" id="5875973at2759"/>
<sequence>MMKSLQMRLLLVALGLFVVYVAAQGAVKVENNEDDAAAELQVGDEDDLTVQQGETTLERTKRAASLFGILKPSGKKPKRASAVAKARRNRRLGRLRRAHRLRHRRNQKRAARKRAAVRRRFAKGLRRAHAKRARHARRVRRGKLRKVRRLRKVRLARKAAAAKKAETATTSA</sequence>
<accession>A0A016RZI9</accession>
<reference evidence="3" key="1">
    <citation type="journal article" date="2015" name="Nat. Genet.">
        <title>The genome and transcriptome of the zoonotic hookworm Ancylostoma ceylanicum identify infection-specific gene families.</title>
        <authorList>
            <person name="Schwarz E.M."/>
            <person name="Hu Y."/>
            <person name="Antoshechkin I."/>
            <person name="Miller M.M."/>
            <person name="Sternberg P.W."/>
            <person name="Aroian R.V."/>
        </authorList>
    </citation>
    <scope>NUCLEOTIDE SEQUENCE</scope>
    <source>
        <strain evidence="3">HY135</strain>
    </source>
</reference>
<evidence type="ECO:0000256" key="1">
    <source>
        <dbReference type="SAM" id="SignalP"/>
    </source>
</evidence>